<dbReference type="NCBIfam" id="NF003805">
    <property type="entry name" value="PRK05395.1-2"/>
    <property type="match status" value="1"/>
</dbReference>
<keyword evidence="7 8" id="KW-0456">Lyase</keyword>
<dbReference type="GO" id="GO:0009073">
    <property type="term" value="P:aromatic amino acid family biosynthetic process"/>
    <property type="evidence" value="ECO:0007669"/>
    <property type="project" value="UniProtKB-KW"/>
</dbReference>
<dbReference type="PIRSF" id="PIRSF001399">
    <property type="entry name" value="DHquinase_II"/>
    <property type="match status" value="1"/>
</dbReference>
<name>A0A1Q5Q213_9ACTO</name>
<dbReference type="AlphaFoldDB" id="A0A1Q5Q213"/>
<dbReference type="Pfam" id="PF01220">
    <property type="entry name" value="DHquinase_II"/>
    <property type="match status" value="1"/>
</dbReference>
<dbReference type="PANTHER" id="PTHR21272">
    <property type="entry name" value="CATABOLIC 3-DEHYDROQUINASE"/>
    <property type="match status" value="1"/>
</dbReference>
<evidence type="ECO:0000256" key="7">
    <source>
        <dbReference type="ARBA" id="ARBA00023239"/>
    </source>
</evidence>
<comment type="similarity">
    <text evidence="3 8">Belongs to the type-II 3-dehydroquinase family.</text>
</comment>
<feature type="binding site" evidence="8 10">
    <location>
        <position position="108"/>
    </location>
    <ligand>
        <name>substrate</name>
    </ligand>
</feature>
<evidence type="ECO:0000256" key="2">
    <source>
        <dbReference type="ARBA" id="ARBA00004902"/>
    </source>
</evidence>
<feature type="active site" description="Proton donor" evidence="8 9">
    <location>
        <position position="97"/>
    </location>
</feature>
<evidence type="ECO:0000256" key="9">
    <source>
        <dbReference type="PIRSR" id="PIRSR001399-1"/>
    </source>
</evidence>
<dbReference type="GO" id="GO:0019631">
    <property type="term" value="P:quinate catabolic process"/>
    <property type="evidence" value="ECO:0007669"/>
    <property type="project" value="TreeGrafter"/>
</dbReference>
<evidence type="ECO:0000256" key="1">
    <source>
        <dbReference type="ARBA" id="ARBA00001864"/>
    </source>
</evidence>
<dbReference type="Gene3D" id="3.40.50.9100">
    <property type="entry name" value="Dehydroquinase, class II"/>
    <property type="match status" value="1"/>
</dbReference>
<feature type="site" description="Transition state stabilizer" evidence="8 11">
    <location>
        <position position="17"/>
    </location>
</feature>
<feature type="binding site" evidence="8 10">
    <location>
        <position position="77"/>
    </location>
    <ligand>
        <name>substrate</name>
    </ligand>
</feature>
<dbReference type="Proteomes" id="UP000185628">
    <property type="component" value="Unassembled WGS sequence"/>
</dbReference>
<dbReference type="GO" id="GO:0009423">
    <property type="term" value="P:chorismate biosynthetic process"/>
    <property type="evidence" value="ECO:0007669"/>
    <property type="project" value="UniProtKB-UniRule"/>
</dbReference>
<dbReference type="CDD" id="cd00466">
    <property type="entry name" value="DHQase_II"/>
    <property type="match status" value="1"/>
</dbReference>
<keyword evidence="6 8" id="KW-0057">Aromatic amino acid biosynthesis</keyword>
<evidence type="ECO:0000256" key="10">
    <source>
        <dbReference type="PIRSR" id="PIRSR001399-2"/>
    </source>
</evidence>
<dbReference type="HAMAP" id="MF_00169">
    <property type="entry name" value="AroQ"/>
    <property type="match status" value="1"/>
</dbReference>
<keyword evidence="13" id="KW-1185">Reference proteome</keyword>
<comment type="catalytic activity">
    <reaction evidence="1 8">
        <text>3-dehydroquinate = 3-dehydroshikimate + H2O</text>
        <dbReference type="Rhea" id="RHEA:21096"/>
        <dbReference type="ChEBI" id="CHEBI:15377"/>
        <dbReference type="ChEBI" id="CHEBI:16630"/>
        <dbReference type="ChEBI" id="CHEBI:32364"/>
        <dbReference type="EC" id="4.2.1.10"/>
    </reaction>
</comment>
<evidence type="ECO:0000256" key="5">
    <source>
        <dbReference type="ARBA" id="ARBA00012060"/>
    </source>
</evidence>
<dbReference type="GO" id="GO:0003855">
    <property type="term" value="F:3-dehydroquinate dehydratase activity"/>
    <property type="evidence" value="ECO:0007669"/>
    <property type="project" value="UniProtKB-UniRule"/>
</dbReference>
<dbReference type="PANTHER" id="PTHR21272:SF3">
    <property type="entry name" value="CATABOLIC 3-DEHYDROQUINASE"/>
    <property type="match status" value="1"/>
</dbReference>
<dbReference type="STRING" id="208480.SAMN02910418_01316"/>
<dbReference type="InterPro" id="IPR018509">
    <property type="entry name" value="DHquinase_II_CS"/>
</dbReference>
<evidence type="ECO:0000313" key="13">
    <source>
        <dbReference type="Proteomes" id="UP000185628"/>
    </source>
</evidence>
<feature type="binding site" evidence="8 10">
    <location>
        <position position="71"/>
    </location>
    <ligand>
        <name>substrate</name>
    </ligand>
</feature>
<dbReference type="EMBL" id="MQVR01000035">
    <property type="protein sequence ID" value="OKL53894.1"/>
    <property type="molecule type" value="Genomic_DNA"/>
</dbReference>
<gene>
    <name evidence="8" type="primary">aroQ</name>
    <name evidence="12" type="ORF">BSZ39_07045</name>
</gene>
<dbReference type="RefSeq" id="WP_073716661.1">
    <property type="nucleotide sequence ID" value="NZ_MQVR01000035.1"/>
</dbReference>
<dbReference type="NCBIfam" id="NF003807">
    <property type="entry name" value="PRK05395.1-4"/>
    <property type="match status" value="1"/>
</dbReference>
<proteinExistence type="inferred from homology"/>
<dbReference type="PROSITE" id="PS01029">
    <property type="entry name" value="DEHYDROQUINASE_II"/>
    <property type="match status" value="1"/>
</dbReference>
<protein>
    <recommendedName>
        <fullName evidence="5 8">3-dehydroquinate dehydratase</fullName>
        <shortName evidence="8">3-dehydroquinase</shortName>
        <ecNumber evidence="5 8">4.2.1.10</ecNumber>
    </recommendedName>
    <alternativeName>
        <fullName evidence="8">Type II DHQase</fullName>
    </alternativeName>
</protein>
<comment type="pathway">
    <text evidence="2 8">Metabolic intermediate biosynthesis; chorismate biosynthesis; chorismate from D-erythrose 4-phosphate and phosphoenolpyruvate: step 3/7.</text>
</comment>
<evidence type="ECO:0000256" key="6">
    <source>
        <dbReference type="ARBA" id="ARBA00023141"/>
    </source>
</evidence>
<evidence type="ECO:0000256" key="8">
    <source>
        <dbReference type="HAMAP-Rule" id="MF_00169"/>
    </source>
</evidence>
<dbReference type="InterPro" id="IPR036441">
    <property type="entry name" value="DHquinase_II_sf"/>
</dbReference>
<feature type="binding site" evidence="8 10">
    <location>
        <position position="84"/>
    </location>
    <ligand>
        <name>substrate</name>
    </ligand>
</feature>
<feature type="active site" description="Proton acceptor" evidence="8 9">
    <location>
        <position position="22"/>
    </location>
</feature>
<sequence length="137" mass="15000">MRILVLNGPNLSMLGTREPEIYGSTTLPEIIADMRAHAAEGGHELLDFQTNHEGGAIDRLEQRDFDALIINPGAWTHYSYALRDALASLTCPVIEVHISDVTAREDFRKINVLTDVTTQQIAGSGPRGYLEAIDALA</sequence>
<comment type="subunit">
    <text evidence="4 8">Homododecamer.</text>
</comment>
<reference evidence="13" key="1">
    <citation type="submission" date="2016-12" db="EMBL/GenBank/DDBJ databases">
        <authorList>
            <person name="Meng X."/>
        </authorList>
    </citation>
    <scope>NUCLEOTIDE SEQUENCE [LARGE SCALE GENOMIC DNA]</scope>
    <source>
        <strain evidence="13">DSM 19116</strain>
    </source>
</reference>
<evidence type="ECO:0000313" key="12">
    <source>
        <dbReference type="EMBL" id="OKL53894.1"/>
    </source>
</evidence>
<dbReference type="GO" id="GO:0008652">
    <property type="term" value="P:amino acid biosynthetic process"/>
    <property type="evidence" value="ECO:0007669"/>
    <property type="project" value="UniProtKB-KW"/>
</dbReference>
<dbReference type="UniPathway" id="UPA00053">
    <property type="reaction ID" value="UER00086"/>
</dbReference>
<evidence type="ECO:0000256" key="4">
    <source>
        <dbReference type="ARBA" id="ARBA00011193"/>
    </source>
</evidence>
<dbReference type="InterPro" id="IPR001874">
    <property type="entry name" value="DHquinase_II"/>
</dbReference>
<organism evidence="12 13">
    <name type="scientific">Bowdeniella nasicola</name>
    <dbReference type="NCBI Taxonomy" id="208480"/>
    <lineage>
        <taxon>Bacteria</taxon>
        <taxon>Bacillati</taxon>
        <taxon>Actinomycetota</taxon>
        <taxon>Actinomycetes</taxon>
        <taxon>Actinomycetales</taxon>
        <taxon>Actinomycetaceae</taxon>
        <taxon>Bowdeniella</taxon>
    </lineage>
</organism>
<keyword evidence="8" id="KW-0028">Amino-acid biosynthesis</keyword>
<feature type="binding site" evidence="8 10">
    <location>
        <begin position="98"/>
        <end position="99"/>
    </location>
    <ligand>
        <name>substrate</name>
    </ligand>
</feature>
<dbReference type="SUPFAM" id="SSF52304">
    <property type="entry name" value="Type II 3-dehydroquinate dehydratase"/>
    <property type="match status" value="1"/>
</dbReference>
<dbReference type="EC" id="4.2.1.10" evidence="5 8"/>
<evidence type="ECO:0000256" key="11">
    <source>
        <dbReference type="PIRSR" id="PIRSR001399-3"/>
    </source>
</evidence>
<accession>A0A1Q5Q213</accession>
<comment type="function">
    <text evidence="8">Catalyzes a trans-dehydration via an enolate intermediate.</text>
</comment>
<comment type="caution">
    <text evidence="12">The sequence shown here is derived from an EMBL/GenBank/DDBJ whole genome shotgun (WGS) entry which is preliminary data.</text>
</comment>
<evidence type="ECO:0000256" key="3">
    <source>
        <dbReference type="ARBA" id="ARBA00011037"/>
    </source>
</evidence>
<dbReference type="OrthoDB" id="9790793at2"/>